<dbReference type="InterPro" id="IPR010989">
    <property type="entry name" value="SNARE"/>
</dbReference>
<name>A0A8T3C525_DENNO</name>
<dbReference type="GO" id="GO:0006887">
    <property type="term" value="P:exocytosis"/>
    <property type="evidence" value="ECO:0007669"/>
    <property type="project" value="TreeGrafter"/>
</dbReference>
<dbReference type="PANTHER" id="PTHR19957:SF277">
    <property type="entry name" value="T-SNARE COILED-COIL HOMOLOGY DOMAIN-CONTAINING PROTEIN"/>
    <property type="match status" value="1"/>
</dbReference>
<evidence type="ECO:0000256" key="2">
    <source>
        <dbReference type="ARBA" id="ARBA00009063"/>
    </source>
</evidence>
<dbReference type="AlphaFoldDB" id="A0A8T3C525"/>
<evidence type="ECO:0000259" key="8">
    <source>
        <dbReference type="PROSITE" id="PS50192"/>
    </source>
</evidence>
<comment type="subcellular location">
    <subcellularLocation>
        <location evidence="1">Cell membrane</location>
        <topology evidence="1">Single-pass type IV membrane protein</topology>
    </subcellularLocation>
</comment>
<dbReference type="PROSITE" id="PS00914">
    <property type="entry name" value="SYNTAXIN"/>
    <property type="match status" value="1"/>
</dbReference>
<dbReference type="SMART" id="SM00503">
    <property type="entry name" value="SynN"/>
    <property type="match status" value="1"/>
</dbReference>
<dbReference type="OrthoDB" id="10255013at2759"/>
<evidence type="ECO:0000256" key="5">
    <source>
        <dbReference type="RuleBase" id="RU003858"/>
    </source>
</evidence>
<dbReference type="InterPro" id="IPR006011">
    <property type="entry name" value="Syntaxin_N"/>
</dbReference>
<dbReference type="SMR" id="A0A8T3C525"/>
<evidence type="ECO:0000256" key="1">
    <source>
        <dbReference type="ARBA" id="ARBA00004521"/>
    </source>
</evidence>
<dbReference type="CDD" id="cd00179">
    <property type="entry name" value="SynN"/>
    <property type="match status" value="1"/>
</dbReference>
<evidence type="ECO:0000256" key="6">
    <source>
        <dbReference type="SAM" id="Coils"/>
    </source>
</evidence>
<dbReference type="GO" id="GO:0006886">
    <property type="term" value="P:intracellular protein transport"/>
    <property type="evidence" value="ECO:0007669"/>
    <property type="project" value="InterPro"/>
</dbReference>
<evidence type="ECO:0000313" key="9">
    <source>
        <dbReference type="EMBL" id="KAI0527338.1"/>
    </source>
</evidence>
<sequence length="510" mass="56993">MEVERIIVGDGGRKDRIRQETRKFGPQVVVRWKSGSQVVIRQSNNIRRWSGGGEGLKWWSGGAQGLKWWSGGAQGLKWWSGGVTTSGGGPAEVRASSGGLVEHRVSSGGLAEVRASGGGLVEHRASSGNPAEVRASSDGSVEQRRQTVVWRNSGRGRSFFLLFLLFFSSCADPFSREMSVSHLCTSLSFFLCSQFLLNQTAKERATMNDLLNDSSAASRHRSSPGGLDIELGIPVESIKLDYGMEDFFKKVKEVEDLMEKLNMNLKKLQEANEETKSITKASAMKAIKKRMHKEMDEVGKISRTIKVKLEEIDQDNLFNRKKPGCEKGTAVDRSRLSMTVSLKKKLKDSMNDFQILRQTIQDEYREVIERRVFTVTGTKPTEEMIDQLIETGDSEKIFQKAINEMGRGQVVDALEEIQERHDAVMEIEKKLLELQQIFTDMALLVEAQGELLDNIENQVANAVNHVQSGTEALQIAKSLQKKSRKCMMIAIILFLIVAAIIVLTIVKPWK</sequence>
<dbReference type="Pfam" id="PF00804">
    <property type="entry name" value="Syntaxin"/>
    <property type="match status" value="1"/>
</dbReference>
<feature type="coiled-coil region" evidence="6">
    <location>
        <begin position="244"/>
        <end position="278"/>
    </location>
</feature>
<keyword evidence="7" id="KW-0812">Transmembrane</keyword>
<evidence type="ECO:0000256" key="4">
    <source>
        <dbReference type="ARBA" id="ARBA00022927"/>
    </source>
</evidence>
<keyword evidence="6" id="KW-0175">Coiled coil</keyword>
<dbReference type="PROSITE" id="PS50192">
    <property type="entry name" value="T_SNARE"/>
    <property type="match status" value="1"/>
</dbReference>
<gene>
    <name evidence="9" type="ORF">KFK09_002938</name>
</gene>
<accession>A0A8T3C525</accession>
<dbReference type="SMART" id="SM00397">
    <property type="entry name" value="t_SNARE"/>
    <property type="match status" value="1"/>
</dbReference>
<dbReference type="GO" id="GO:0005886">
    <property type="term" value="C:plasma membrane"/>
    <property type="evidence" value="ECO:0007669"/>
    <property type="project" value="UniProtKB-SubCell"/>
</dbReference>
<comment type="similarity">
    <text evidence="2 5">Belongs to the syntaxin family.</text>
</comment>
<dbReference type="FunFam" id="1.20.5.110:FF:000008">
    <property type="entry name" value="Syntaxin 132"/>
    <property type="match status" value="1"/>
</dbReference>
<dbReference type="SUPFAM" id="SSF47661">
    <property type="entry name" value="t-snare proteins"/>
    <property type="match status" value="1"/>
</dbReference>
<dbReference type="InterPro" id="IPR006012">
    <property type="entry name" value="Syntaxin/epimorphin_CS"/>
</dbReference>
<dbReference type="GO" id="GO:0005484">
    <property type="term" value="F:SNAP receptor activity"/>
    <property type="evidence" value="ECO:0007669"/>
    <property type="project" value="InterPro"/>
</dbReference>
<comment type="caution">
    <text evidence="9">The sequence shown here is derived from an EMBL/GenBank/DDBJ whole genome shotgun (WGS) entry which is preliminary data.</text>
</comment>
<dbReference type="GO" id="GO:0000149">
    <property type="term" value="F:SNARE binding"/>
    <property type="evidence" value="ECO:0007669"/>
    <property type="project" value="TreeGrafter"/>
</dbReference>
<evidence type="ECO:0000313" key="10">
    <source>
        <dbReference type="Proteomes" id="UP000829196"/>
    </source>
</evidence>
<dbReference type="GO" id="GO:0006906">
    <property type="term" value="P:vesicle fusion"/>
    <property type="evidence" value="ECO:0007669"/>
    <property type="project" value="TreeGrafter"/>
</dbReference>
<proteinExistence type="inferred from homology"/>
<reference evidence="9" key="1">
    <citation type="journal article" date="2022" name="Front. Genet.">
        <title>Chromosome-Scale Assembly of the Dendrobium nobile Genome Provides Insights Into the Molecular Mechanism of the Biosynthesis of the Medicinal Active Ingredient of Dendrobium.</title>
        <authorList>
            <person name="Xu Q."/>
            <person name="Niu S.-C."/>
            <person name="Li K.-L."/>
            <person name="Zheng P.-J."/>
            <person name="Zhang X.-J."/>
            <person name="Jia Y."/>
            <person name="Liu Y."/>
            <person name="Niu Y.-X."/>
            <person name="Yu L.-H."/>
            <person name="Chen D.-F."/>
            <person name="Zhang G.-Q."/>
        </authorList>
    </citation>
    <scope>NUCLEOTIDE SEQUENCE</scope>
    <source>
        <tissue evidence="9">Leaf</tissue>
    </source>
</reference>
<protein>
    <recommendedName>
        <fullName evidence="8">t-SNARE coiled-coil homology domain-containing protein</fullName>
    </recommendedName>
</protein>
<dbReference type="CDD" id="cd15848">
    <property type="entry name" value="SNARE_syntaxin1-like"/>
    <property type="match status" value="1"/>
</dbReference>
<evidence type="ECO:0000256" key="3">
    <source>
        <dbReference type="ARBA" id="ARBA00022448"/>
    </source>
</evidence>
<dbReference type="Gene3D" id="1.20.5.110">
    <property type="match status" value="1"/>
</dbReference>
<organism evidence="9 10">
    <name type="scientific">Dendrobium nobile</name>
    <name type="common">Orchid</name>
    <dbReference type="NCBI Taxonomy" id="94219"/>
    <lineage>
        <taxon>Eukaryota</taxon>
        <taxon>Viridiplantae</taxon>
        <taxon>Streptophyta</taxon>
        <taxon>Embryophyta</taxon>
        <taxon>Tracheophyta</taxon>
        <taxon>Spermatophyta</taxon>
        <taxon>Magnoliopsida</taxon>
        <taxon>Liliopsida</taxon>
        <taxon>Asparagales</taxon>
        <taxon>Orchidaceae</taxon>
        <taxon>Epidendroideae</taxon>
        <taxon>Malaxideae</taxon>
        <taxon>Dendrobiinae</taxon>
        <taxon>Dendrobium</taxon>
    </lineage>
</organism>
<keyword evidence="7" id="KW-0472">Membrane</keyword>
<dbReference type="GO" id="GO:0031201">
    <property type="term" value="C:SNARE complex"/>
    <property type="evidence" value="ECO:0007669"/>
    <property type="project" value="TreeGrafter"/>
</dbReference>
<feature type="transmembrane region" description="Helical" evidence="7">
    <location>
        <begin position="486"/>
        <end position="506"/>
    </location>
</feature>
<dbReference type="Proteomes" id="UP000829196">
    <property type="component" value="Unassembled WGS sequence"/>
</dbReference>
<dbReference type="InterPro" id="IPR000727">
    <property type="entry name" value="T_SNARE_dom"/>
</dbReference>
<dbReference type="Gene3D" id="1.20.58.70">
    <property type="match status" value="1"/>
</dbReference>
<evidence type="ECO:0000256" key="7">
    <source>
        <dbReference type="SAM" id="Phobius"/>
    </source>
</evidence>
<dbReference type="GO" id="GO:0048278">
    <property type="term" value="P:vesicle docking"/>
    <property type="evidence" value="ECO:0007669"/>
    <property type="project" value="TreeGrafter"/>
</dbReference>
<dbReference type="InterPro" id="IPR045242">
    <property type="entry name" value="Syntaxin"/>
</dbReference>
<keyword evidence="10" id="KW-1185">Reference proteome</keyword>
<dbReference type="PANTHER" id="PTHR19957">
    <property type="entry name" value="SYNTAXIN"/>
    <property type="match status" value="1"/>
</dbReference>
<keyword evidence="4" id="KW-0653">Protein transport</keyword>
<keyword evidence="7" id="KW-1133">Transmembrane helix</keyword>
<dbReference type="GO" id="GO:0012505">
    <property type="term" value="C:endomembrane system"/>
    <property type="evidence" value="ECO:0007669"/>
    <property type="project" value="TreeGrafter"/>
</dbReference>
<keyword evidence="3" id="KW-0813">Transport</keyword>
<dbReference type="EMBL" id="JAGYWB010000003">
    <property type="protein sequence ID" value="KAI0527338.1"/>
    <property type="molecule type" value="Genomic_DNA"/>
</dbReference>
<dbReference type="Pfam" id="PF05739">
    <property type="entry name" value="SNARE"/>
    <property type="match status" value="1"/>
</dbReference>
<feature type="domain" description="T-SNARE coiled-coil homology" evidence="8">
    <location>
        <begin position="414"/>
        <end position="476"/>
    </location>
</feature>